<accession>A0A1L7I657</accession>
<dbReference type="KEGG" id="gfl:GRFL_2365"/>
<evidence type="ECO:0000313" key="1">
    <source>
        <dbReference type="EMBL" id="APU69089.1"/>
    </source>
</evidence>
<dbReference type="Proteomes" id="UP000186230">
    <property type="component" value="Chromosome"/>
</dbReference>
<protein>
    <submittedName>
        <fullName evidence="1">Uncharacterized protein</fullName>
    </submittedName>
</protein>
<dbReference type="AlphaFoldDB" id="A0A1L7I657"/>
<sequence>MKNVRRDLNKQPHQLISLQEFCDYTGLSLKEVDLLLK</sequence>
<dbReference type="EMBL" id="CP016359">
    <property type="protein sequence ID" value="APU69089.1"/>
    <property type="molecule type" value="Genomic_DNA"/>
</dbReference>
<gene>
    <name evidence="1" type="ORF">GRFL_2365</name>
</gene>
<proteinExistence type="predicted"/>
<reference evidence="1 2" key="1">
    <citation type="submission" date="2016-07" db="EMBL/GenBank/DDBJ databases">
        <title>Multi-omics approach to identify versatile polysaccharide utilization systems of a marine flavobacterium Gramella flava.</title>
        <authorList>
            <person name="Tang K."/>
        </authorList>
    </citation>
    <scope>NUCLEOTIDE SEQUENCE [LARGE SCALE GENOMIC DNA]</scope>
    <source>
        <strain evidence="1 2">JLT2011</strain>
    </source>
</reference>
<name>A0A1L7I657_9FLAO</name>
<keyword evidence="2" id="KW-1185">Reference proteome</keyword>
<organism evidence="1 2">
    <name type="scientific">Christiangramia flava JLT2011</name>
    <dbReference type="NCBI Taxonomy" id="1229726"/>
    <lineage>
        <taxon>Bacteria</taxon>
        <taxon>Pseudomonadati</taxon>
        <taxon>Bacteroidota</taxon>
        <taxon>Flavobacteriia</taxon>
        <taxon>Flavobacteriales</taxon>
        <taxon>Flavobacteriaceae</taxon>
        <taxon>Christiangramia</taxon>
    </lineage>
</organism>
<evidence type="ECO:0000313" key="2">
    <source>
        <dbReference type="Proteomes" id="UP000186230"/>
    </source>
</evidence>